<name>A0A3D8T6C3_9EURO</name>
<dbReference type="GO" id="GO:0008270">
    <property type="term" value="F:zinc ion binding"/>
    <property type="evidence" value="ECO:0007669"/>
    <property type="project" value="InterPro"/>
</dbReference>
<dbReference type="InterPro" id="IPR005000">
    <property type="entry name" value="Aldolase/citrate-lyase_domain"/>
</dbReference>
<keyword evidence="3" id="KW-0119">Carbohydrate metabolism</keyword>
<dbReference type="GeneID" id="38111766"/>
<dbReference type="EC" id="1.1.1.9" evidence="10"/>
<reference evidence="14 15" key="1">
    <citation type="journal article" date="2018" name="IMA Fungus">
        <title>IMA Genome-F 9: Draft genome sequence of Annulohypoxylon stygium, Aspergillus mulundensis, Berkeleyomyces basicola (syn. Thielaviopsis basicola), Ceratocystis smalleyi, two Cercospora beticola strains, Coleophoma cylindrospora, Fusarium fracticaudum, Phialophora cf. hyalina, and Morchella septimelata.</title>
        <authorList>
            <person name="Wingfield B.D."/>
            <person name="Bills G.F."/>
            <person name="Dong Y."/>
            <person name="Huang W."/>
            <person name="Nel W.J."/>
            <person name="Swalarsk-Parry B.S."/>
            <person name="Vaghefi N."/>
            <person name="Wilken P.M."/>
            <person name="An Z."/>
            <person name="de Beer Z.W."/>
            <person name="De Vos L."/>
            <person name="Chen L."/>
            <person name="Duong T.A."/>
            <person name="Gao Y."/>
            <person name="Hammerbacher A."/>
            <person name="Kikkert J.R."/>
            <person name="Li Y."/>
            <person name="Li H."/>
            <person name="Li K."/>
            <person name="Li Q."/>
            <person name="Liu X."/>
            <person name="Ma X."/>
            <person name="Naidoo K."/>
            <person name="Pethybridge S.J."/>
            <person name="Sun J."/>
            <person name="Steenkamp E.T."/>
            <person name="van der Nest M.A."/>
            <person name="van Wyk S."/>
            <person name="Wingfield M.J."/>
            <person name="Xiong C."/>
            <person name="Yue Q."/>
            <person name="Zhang X."/>
        </authorList>
    </citation>
    <scope>NUCLEOTIDE SEQUENCE [LARGE SCALE GENOMIC DNA]</scope>
    <source>
        <strain evidence="14 15">DSM 5745</strain>
    </source>
</reference>
<keyword evidence="15" id="KW-1185">Reference proteome</keyword>
<dbReference type="GO" id="GO:0046526">
    <property type="term" value="F:D-xylulose reductase activity"/>
    <property type="evidence" value="ECO:0007669"/>
    <property type="project" value="UniProtKB-EC"/>
</dbReference>
<dbReference type="InterPro" id="IPR040442">
    <property type="entry name" value="Pyrv_kinase-like_dom_sf"/>
</dbReference>
<evidence type="ECO:0000256" key="12">
    <source>
        <dbReference type="RuleBase" id="RU361277"/>
    </source>
</evidence>
<dbReference type="Gene3D" id="3.20.20.60">
    <property type="entry name" value="Phosphoenolpyruvate-binding domains"/>
    <property type="match status" value="1"/>
</dbReference>
<keyword evidence="5 12" id="KW-0862">Zinc</keyword>
<dbReference type="GO" id="GO:0016829">
    <property type="term" value="F:lyase activity"/>
    <property type="evidence" value="ECO:0007669"/>
    <property type="project" value="UniProtKB-KW"/>
</dbReference>
<dbReference type="GO" id="GO:0042732">
    <property type="term" value="P:D-xylose metabolic process"/>
    <property type="evidence" value="ECO:0007669"/>
    <property type="project" value="UniProtKB-KW"/>
</dbReference>
<dbReference type="Pfam" id="PF08240">
    <property type="entry name" value="ADH_N"/>
    <property type="match status" value="1"/>
</dbReference>
<comment type="pathway">
    <text evidence="9">Carbohydrate degradation; L-arabinose degradation via L-arabinitol; D-xylulose 5-phosphate from L-arabinose (fungal route): step 4/5.</text>
</comment>
<comment type="caution">
    <text evidence="14">The sequence shown here is derived from an EMBL/GenBank/DDBJ whole genome shotgun (WGS) entry which is preliminary data.</text>
</comment>
<evidence type="ECO:0000256" key="10">
    <source>
        <dbReference type="ARBA" id="ARBA00026119"/>
    </source>
</evidence>
<organism evidence="14 15">
    <name type="scientific">Aspergillus mulundensis</name>
    <dbReference type="NCBI Taxonomy" id="1810919"/>
    <lineage>
        <taxon>Eukaryota</taxon>
        <taxon>Fungi</taxon>
        <taxon>Dikarya</taxon>
        <taxon>Ascomycota</taxon>
        <taxon>Pezizomycotina</taxon>
        <taxon>Eurotiomycetes</taxon>
        <taxon>Eurotiomycetidae</taxon>
        <taxon>Eurotiales</taxon>
        <taxon>Aspergillaceae</taxon>
        <taxon>Aspergillus</taxon>
        <taxon>Aspergillus subgen. Nidulantes</taxon>
    </lineage>
</organism>
<dbReference type="InterPro" id="IPR020843">
    <property type="entry name" value="ER"/>
</dbReference>
<dbReference type="AlphaFoldDB" id="A0A3D8T6C3"/>
<dbReference type="Pfam" id="PF03328">
    <property type="entry name" value="HpcH_HpaI"/>
    <property type="match status" value="1"/>
</dbReference>
<dbReference type="STRING" id="1810919.A0A3D8T6C3"/>
<evidence type="ECO:0000256" key="11">
    <source>
        <dbReference type="ARBA" id="ARBA00030139"/>
    </source>
</evidence>
<evidence type="ECO:0000256" key="5">
    <source>
        <dbReference type="ARBA" id="ARBA00022833"/>
    </source>
</evidence>
<feature type="domain" description="Enoyl reductase (ER)" evidence="13">
    <location>
        <begin position="277"/>
        <end position="615"/>
    </location>
</feature>
<dbReference type="Pfam" id="PF00107">
    <property type="entry name" value="ADH_zinc_N"/>
    <property type="match status" value="1"/>
</dbReference>
<dbReference type="InterPro" id="IPR036291">
    <property type="entry name" value="NAD(P)-bd_dom_sf"/>
</dbReference>
<comment type="function">
    <text evidence="8">Xylitol dehydrogenase which catalyzes the conversion of xylitol to D-xylulose. Xylose is a major component of hemicelluloses such as xylan. Most fungi utilize D-xylose via three enzymatic reactions, xylose reductase (XR), xylitol dehydrogenase (XDH), and xylulokinase, to form xylulose 5-phosphate, which enters pentose phosphate pathway.</text>
</comment>
<dbReference type="GO" id="GO:0006062">
    <property type="term" value="P:sorbitol catabolic process"/>
    <property type="evidence" value="ECO:0007669"/>
    <property type="project" value="TreeGrafter"/>
</dbReference>
<dbReference type="PANTHER" id="PTHR43161">
    <property type="entry name" value="SORBITOL DEHYDROGENASE"/>
    <property type="match status" value="1"/>
</dbReference>
<keyword evidence="7" id="KW-0456">Lyase</keyword>
<dbReference type="InterPro" id="IPR013149">
    <property type="entry name" value="ADH-like_C"/>
</dbReference>
<dbReference type="SUPFAM" id="SSF51621">
    <property type="entry name" value="Phosphoenolpyruvate/pyruvate domain"/>
    <property type="match status" value="1"/>
</dbReference>
<evidence type="ECO:0000256" key="9">
    <source>
        <dbReference type="ARBA" id="ARBA00025713"/>
    </source>
</evidence>
<evidence type="ECO:0000256" key="6">
    <source>
        <dbReference type="ARBA" id="ARBA00023002"/>
    </source>
</evidence>
<dbReference type="SUPFAM" id="SSF50129">
    <property type="entry name" value="GroES-like"/>
    <property type="match status" value="1"/>
</dbReference>
<evidence type="ECO:0000256" key="8">
    <source>
        <dbReference type="ARBA" id="ARBA00024843"/>
    </source>
</evidence>
<evidence type="ECO:0000256" key="4">
    <source>
        <dbReference type="ARBA" id="ARBA00022723"/>
    </source>
</evidence>
<comment type="cofactor">
    <cofactor evidence="1 12">
        <name>Zn(2+)</name>
        <dbReference type="ChEBI" id="CHEBI:29105"/>
    </cofactor>
</comment>
<dbReference type="GO" id="GO:0003939">
    <property type="term" value="F:L-iditol 2-dehydrogenase (NAD+) activity"/>
    <property type="evidence" value="ECO:0007669"/>
    <property type="project" value="TreeGrafter"/>
</dbReference>
<comment type="similarity">
    <text evidence="2 12">Belongs to the zinc-containing alcohol dehydrogenase family.</text>
</comment>
<dbReference type="InterPro" id="IPR011032">
    <property type="entry name" value="GroES-like_sf"/>
</dbReference>
<keyword evidence="6" id="KW-0560">Oxidoreductase</keyword>
<dbReference type="Gene3D" id="3.40.50.720">
    <property type="entry name" value="NAD(P)-binding Rossmann-like Domain"/>
    <property type="match status" value="1"/>
</dbReference>
<dbReference type="SUPFAM" id="SSF51735">
    <property type="entry name" value="NAD(P)-binding Rossmann-fold domains"/>
    <property type="match status" value="1"/>
</dbReference>
<dbReference type="FunFam" id="3.20.20.60:FF:000004">
    <property type="entry name" value="5-keto-4-deoxy-D-glucarate aldolase"/>
    <property type="match status" value="1"/>
</dbReference>
<dbReference type="Proteomes" id="UP000256690">
    <property type="component" value="Unassembled WGS sequence"/>
</dbReference>
<gene>
    <name evidence="14" type="ORF">DSM5745_01396</name>
</gene>
<keyword evidence="4 12" id="KW-0479">Metal-binding</keyword>
<sequence>MATKTRLQTSLARAVAREAPSVGQWLEFPGYQLARTVASLGEDWVLIDCEHGAISDTDMHLQVAAVASANCSPIVRIPASEPWMMKRALDAGAHGIMVPMCETAAQARSIVAGCKYPPTGIRGAGAMFAHSAFNQSPREYLTSANENIVVIVQIESRTAVENCEEIAGVEGVDMLFVGPNDLASSMGHVAFEHPRIPEVQEAIARVLRAAKDKGKYAGHFALGAEEAARRWRQGFDFVNCGADIVAVGAWMGGEMERLKGLIEETKMPTNRAAVWVSHRTLAVQERPITPPGPNDVLVQIISTGICGSDAHNWNNPNVSKQLILGHESAGVIVEVGAAVKDRQVGQRVAVEPGFACSTCEFCRRGNQNTCADLKYCGLDPTDGTLQQYFTCKAHMAVPIPESVSWEEAGAIQPLAIAVQLARRAALSASKTVAIFGCGPLGLLVIAIAKAYGVRNILVFDIEQSRLDFALSYGADIGILSPKNTENIEPLKFATEFTSSVKQEHNLSHGVDISIEASGAESSAQMALTILKPGGTCIQAGLGKQLTSVPLFLLTANELTLKGTVRFTPGCYAEAIDLVQSKRVDLKPLITETFPLTRVQEAFQAQFERRGIKIVIMNQE</sequence>
<accession>A0A3D8T6C3</accession>
<dbReference type="InterPro" id="IPR013154">
    <property type="entry name" value="ADH-like_N"/>
</dbReference>
<keyword evidence="3" id="KW-0859">Xylose metabolism</keyword>
<evidence type="ECO:0000259" key="13">
    <source>
        <dbReference type="SMART" id="SM00829"/>
    </source>
</evidence>
<protein>
    <recommendedName>
        <fullName evidence="10">D-xylulose reductase</fullName>
        <ecNumber evidence="10">1.1.1.9</ecNumber>
    </recommendedName>
    <alternativeName>
        <fullName evidence="11">Xylitol dehydrogenase A</fullName>
    </alternativeName>
</protein>
<dbReference type="PANTHER" id="PTHR43161:SF9">
    <property type="entry name" value="SORBITOL DEHYDROGENASE"/>
    <property type="match status" value="1"/>
</dbReference>
<dbReference type="Gene3D" id="3.90.180.10">
    <property type="entry name" value="Medium-chain alcohol dehydrogenases, catalytic domain"/>
    <property type="match status" value="1"/>
</dbReference>
<evidence type="ECO:0000256" key="3">
    <source>
        <dbReference type="ARBA" id="ARBA00022629"/>
    </source>
</evidence>
<dbReference type="RefSeq" id="XP_026609257.1">
    <property type="nucleotide sequence ID" value="XM_026743412.1"/>
</dbReference>
<evidence type="ECO:0000313" key="15">
    <source>
        <dbReference type="Proteomes" id="UP000256690"/>
    </source>
</evidence>
<dbReference type="PROSITE" id="PS00059">
    <property type="entry name" value="ADH_ZINC"/>
    <property type="match status" value="1"/>
</dbReference>
<dbReference type="GO" id="GO:0005737">
    <property type="term" value="C:cytoplasm"/>
    <property type="evidence" value="ECO:0007669"/>
    <property type="project" value="UniProtKB-ARBA"/>
</dbReference>
<dbReference type="EMBL" id="PVWQ01000001">
    <property type="protein sequence ID" value="RDW94074.1"/>
    <property type="molecule type" value="Genomic_DNA"/>
</dbReference>
<dbReference type="OrthoDB" id="1621678at2759"/>
<dbReference type="InterPro" id="IPR002328">
    <property type="entry name" value="ADH_Zn_CS"/>
</dbReference>
<proteinExistence type="inferred from homology"/>
<evidence type="ECO:0000313" key="14">
    <source>
        <dbReference type="EMBL" id="RDW94074.1"/>
    </source>
</evidence>
<evidence type="ECO:0000256" key="7">
    <source>
        <dbReference type="ARBA" id="ARBA00023239"/>
    </source>
</evidence>
<evidence type="ECO:0000256" key="2">
    <source>
        <dbReference type="ARBA" id="ARBA00008072"/>
    </source>
</evidence>
<evidence type="ECO:0000256" key="1">
    <source>
        <dbReference type="ARBA" id="ARBA00001947"/>
    </source>
</evidence>
<dbReference type="SMART" id="SM00829">
    <property type="entry name" value="PKS_ER"/>
    <property type="match status" value="1"/>
</dbReference>
<dbReference type="InterPro" id="IPR015813">
    <property type="entry name" value="Pyrv/PenolPyrv_kinase-like_dom"/>
</dbReference>